<dbReference type="InterPro" id="IPR003447">
    <property type="entry name" value="FEMABX"/>
</dbReference>
<comment type="caution">
    <text evidence="7">The sequence shown here is derived from an EMBL/GenBank/DDBJ whole genome shotgun (WGS) entry which is preliminary data.</text>
</comment>
<dbReference type="GO" id="GO:0008360">
    <property type="term" value="P:regulation of cell shape"/>
    <property type="evidence" value="ECO:0007669"/>
    <property type="project" value="UniProtKB-KW"/>
</dbReference>
<gene>
    <name evidence="7" type="ORF">AUJ66_03980</name>
</gene>
<evidence type="ECO:0000256" key="6">
    <source>
        <dbReference type="ARBA" id="ARBA00023316"/>
    </source>
</evidence>
<dbReference type="GO" id="GO:0016755">
    <property type="term" value="F:aminoacyltransferase activity"/>
    <property type="evidence" value="ECO:0007669"/>
    <property type="project" value="InterPro"/>
</dbReference>
<evidence type="ECO:0000313" key="8">
    <source>
        <dbReference type="Proteomes" id="UP000182278"/>
    </source>
</evidence>
<keyword evidence="4" id="KW-0573">Peptidoglycan synthesis</keyword>
<evidence type="ECO:0000256" key="2">
    <source>
        <dbReference type="ARBA" id="ARBA00022679"/>
    </source>
</evidence>
<keyword evidence="2" id="KW-0808">Transferase</keyword>
<dbReference type="STRING" id="1817893.AUJ66_03980"/>
<keyword evidence="6" id="KW-0961">Cell wall biogenesis/degradation</keyword>
<evidence type="ECO:0000313" key="7">
    <source>
        <dbReference type="EMBL" id="OIN97242.1"/>
    </source>
</evidence>
<dbReference type="Proteomes" id="UP000182278">
    <property type="component" value="Unassembled WGS sequence"/>
</dbReference>
<dbReference type="AlphaFoldDB" id="A0A1J4SEX8"/>
<keyword evidence="5" id="KW-0012">Acyltransferase</keyword>
<dbReference type="InterPro" id="IPR016181">
    <property type="entry name" value="Acyl_CoA_acyltransferase"/>
</dbReference>
<dbReference type="GO" id="GO:0009252">
    <property type="term" value="P:peptidoglycan biosynthetic process"/>
    <property type="evidence" value="ECO:0007669"/>
    <property type="project" value="UniProtKB-KW"/>
</dbReference>
<keyword evidence="3" id="KW-0133">Cell shape</keyword>
<dbReference type="Gene3D" id="3.40.630.30">
    <property type="match status" value="1"/>
</dbReference>
<dbReference type="Pfam" id="PF02388">
    <property type="entry name" value="FemAB"/>
    <property type="match status" value="1"/>
</dbReference>
<evidence type="ECO:0000256" key="5">
    <source>
        <dbReference type="ARBA" id="ARBA00023315"/>
    </source>
</evidence>
<evidence type="ECO:0008006" key="9">
    <source>
        <dbReference type="Google" id="ProtNLM"/>
    </source>
</evidence>
<evidence type="ECO:0000256" key="1">
    <source>
        <dbReference type="ARBA" id="ARBA00009943"/>
    </source>
</evidence>
<proteinExistence type="inferred from homology"/>
<sequence>MSKIEIEYLKNIENADLLRDNLAIENKGLFFHSSARINFLKDYLKAKDLSIGALINGKLVGFLNLLIKDGPFGKVANSSPYYGSNGGIILDLTLPEELQIEIKKSLIDFTYRVEQENNMVLTCIITNPLYQDADFYRKGFKHDFEDYRIGQLTPLPDSEEKLFLMFHYKTRNMIRKAQKFGFDIYTTHKEKDVDFLYETHKENIGQMKGLAKTKDYFEKSLFHSDYEWNLWIASYKSERAAAMLLYKFGDVIEYVTPVIKHKYRSHQSLSLLIYEAMKEATKAKRKWWNWGGTWKTQDGVYRFKKRWGAIDMNYYYFIRFSSSKKKEAFTNSSKEFLLSNYKYFYIVPFSLIKD</sequence>
<evidence type="ECO:0000256" key="3">
    <source>
        <dbReference type="ARBA" id="ARBA00022960"/>
    </source>
</evidence>
<comment type="similarity">
    <text evidence="1">Belongs to the FemABX family.</text>
</comment>
<name>A0A1J4SEX8_9BACT</name>
<dbReference type="PANTHER" id="PTHR36174:SF1">
    <property type="entry name" value="LIPID II:GLYCINE GLYCYLTRANSFERASE"/>
    <property type="match status" value="1"/>
</dbReference>
<evidence type="ECO:0000256" key="4">
    <source>
        <dbReference type="ARBA" id="ARBA00022984"/>
    </source>
</evidence>
<protein>
    <recommendedName>
        <fullName evidence="9">BioF2-like acetyltransferase domain-containing protein</fullName>
    </recommendedName>
</protein>
<reference evidence="7 8" key="1">
    <citation type="journal article" date="2016" name="Environ. Microbiol.">
        <title>Genomic resolution of a cold subsurface aquifer community provides metabolic insights for novel microbes adapted to high CO concentrations.</title>
        <authorList>
            <person name="Probst A.J."/>
            <person name="Castelle C.J."/>
            <person name="Singh A."/>
            <person name="Brown C.T."/>
            <person name="Anantharaman K."/>
            <person name="Sharon I."/>
            <person name="Hug L.A."/>
            <person name="Burstein D."/>
            <person name="Emerson J.B."/>
            <person name="Thomas B.C."/>
            <person name="Banfield J.F."/>
        </authorList>
    </citation>
    <scope>NUCLEOTIDE SEQUENCE [LARGE SCALE GENOMIC DNA]</scope>
    <source>
        <strain evidence="7">CG1_02_38_46</strain>
    </source>
</reference>
<organism evidence="7 8">
    <name type="scientific">Candidatus Desantisbacteria bacterium CG1_02_38_46</name>
    <dbReference type="NCBI Taxonomy" id="1817893"/>
    <lineage>
        <taxon>Bacteria</taxon>
        <taxon>Candidatus Desantisiibacteriota</taxon>
    </lineage>
</organism>
<dbReference type="EMBL" id="MNUO01000057">
    <property type="protein sequence ID" value="OIN97242.1"/>
    <property type="molecule type" value="Genomic_DNA"/>
</dbReference>
<dbReference type="InterPro" id="IPR050644">
    <property type="entry name" value="PG_Glycine_Bridge_Synth"/>
</dbReference>
<dbReference type="GO" id="GO:0071555">
    <property type="term" value="P:cell wall organization"/>
    <property type="evidence" value="ECO:0007669"/>
    <property type="project" value="UniProtKB-KW"/>
</dbReference>
<dbReference type="SUPFAM" id="SSF55729">
    <property type="entry name" value="Acyl-CoA N-acyltransferases (Nat)"/>
    <property type="match status" value="1"/>
</dbReference>
<dbReference type="PANTHER" id="PTHR36174">
    <property type="entry name" value="LIPID II:GLYCINE GLYCYLTRANSFERASE"/>
    <property type="match status" value="1"/>
</dbReference>
<accession>A0A1J4SEX8</accession>